<protein>
    <submittedName>
        <fullName evidence="2">Uncharacterized protein</fullName>
    </submittedName>
</protein>
<proteinExistence type="predicted"/>
<name>A0A0D7AYJ0_9AGAR</name>
<gene>
    <name evidence="2" type="ORF">CYLTODRAFT_458544</name>
</gene>
<evidence type="ECO:0000256" key="1">
    <source>
        <dbReference type="SAM" id="MobiDB-lite"/>
    </source>
</evidence>
<evidence type="ECO:0000313" key="2">
    <source>
        <dbReference type="EMBL" id="KIY62964.1"/>
    </source>
</evidence>
<sequence>MSESISPSKRPASPPVTPEAKRSRRPLVQAPSASVATRARATLNPGKSGAEDVLPLKGKEVDEVVIVASQLSSSSATVPTTDASDPNAILVANPGAVIVDKSVPESTQQVNEKSPAHPSTKGFEEFQQRLKSLKPVKRAPEQSFRYNGVRNVDNIPSVHLWKDFPDNSTIVS</sequence>
<feature type="region of interest" description="Disordered" evidence="1">
    <location>
        <begin position="1"/>
        <end position="55"/>
    </location>
</feature>
<dbReference type="Proteomes" id="UP000054007">
    <property type="component" value="Unassembled WGS sequence"/>
</dbReference>
<organism evidence="2 3">
    <name type="scientific">Cylindrobasidium torrendii FP15055 ss-10</name>
    <dbReference type="NCBI Taxonomy" id="1314674"/>
    <lineage>
        <taxon>Eukaryota</taxon>
        <taxon>Fungi</taxon>
        <taxon>Dikarya</taxon>
        <taxon>Basidiomycota</taxon>
        <taxon>Agaricomycotina</taxon>
        <taxon>Agaricomycetes</taxon>
        <taxon>Agaricomycetidae</taxon>
        <taxon>Agaricales</taxon>
        <taxon>Marasmiineae</taxon>
        <taxon>Physalacriaceae</taxon>
        <taxon>Cylindrobasidium</taxon>
    </lineage>
</organism>
<feature type="region of interest" description="Disordered" evidence="1">
    <location>
        <begin position="103"/>
        <end position="123"/>
    </location>
</feature>
<evidence type="ECO:0000313" key="3">
    <source>
        <dbReference type="Proteomes" id="UP000054007"/>
    </source>
</evidence>
<keyword evidence="3" id="KW-1185">Reference proteome</keyword>
<accession>A0A0D7AYJ0</accession>
<dbReference type="EMBL" id="KN880733">
    <property type="protein sequence ID" value="KIY62964.1"/>
    <property type="molecule type" value="Genomic_DNA"/>
</dbReference>
<reference evidence="2 3" key="1">
    <citation type="journal article" date="2015" name="Fungal Genet. Biol.">
        <title>Evolution of novel wood decay mechanisms in Agaricales revealed by the genome sequences of Fistulina hepatica and Cylindrobasidium torrendii.</title>
        <authorList>
            <person name="Floudas D."/>
            <person name="Held B.W."/>
            <person name="Riley R."/>
            <person name="Nagy L.G."/>
            <person name="Koehler G."/>
            <person name="Ransdell A.S."/>
            <person name="Younus H."/>
            <person name="Chow J."/>
            <person name="Chiniquy J."/>
            <person name="Lipzen A."/>
            <person name="Tritt A."/>
            <person name="Sun H."/>
            <person name="Haridas S."/>
            <person name="LaButti K."/>
            <person name="Ohm R.A."/>
            <person name="Kues U."/>
            <person name="Blanchette R.A."/>
            <person name="Grigoriev I.V."/>
            <person name="Minto R.E."/>
            <person name="Hibbett D.S."/>
        </authorList>
    </citation>
    <scope>NUCLEOTIDE SEQUENCE [LARGE SCALE GENOMIC DNA]</scope>
    <source>
        <strain evidence="2 3">FP15055 ss-10</strain>
    </source>
</reference>
<dbReference type="AlphaFoldDB" id="A0A0D7AYJ0"/>